<keyword evidence="2" id="KW-1185">Reference proteome</keyword>
<comment type="caution">
    <text evidence="1">The sequence shown here is derived from an EMBL/GenBank/DDBJ whole genome shotgun (WGS) entry which is preliminary data.</text>
</comment>
<accession>A0A5C6S208</accession>
<dbReference type="EMBL" id="VOOR01000003">
    <property type="protein sequence ID" value="TXB68877.1"/>
    <property type="molecule type" value="Genomic_DNA"/>
</dbReference>
<evidence type="ECO:0000313" key="1">
    <source>
        <dbReference type="EMBL" id="TXB68877.1"/>
    </source>
</evidence>
<organism evidence="1 2">
    <name type="scientific">Phaeodactylibacter luteus</name>
    <dbReference type="NCBI Taxonomy" id="1564516"/>
    <lineage>
        <taxon>Bacteria</taxon>
        <taxon>Pseudomonadati</taxon>
        <taxon>Bacteroidota</taxon>
        <taxon>Saprospiria</taxon>
        <taxon>Saprospirales</taxon>
        <taxon>Haliscomenobacteraceae</taxon>
        <taxon>Phaeodactylibacter</taxon>
    </lineage>
</organism>
<dbReference type="RefSeq" id="WP_147165764.1">
    <property type="nucleotide sequence ID" value="NZ_VOOR01000003.1"/>
</dbReference>
<gene>
    <name evidence="1" type="ORF">FRY97_02080</name>
</gene>
<dbReference type="Proteomes" id="UP000321580">
    <property type="component" value="Unassembled WGS sequence"/>
</dbReference>
<sequence length="143" mass="16507">MSLSKKANLIIYRFREKGLEVFLVNDDKSGQEESWGIPQGEVNDNRSRSLMEEDRLIELDPVAQESGDLENAMAVEGDWHEIPSLKAMLGEDAQYLKDKLRSMEEKGTYFVVKEAFKKVLPHQYKFLKELKDILADRNSVKDI</sequence>
<evidence type="ECO:0000313" key="2">
    <source>
        <dbReference type="Proteomes" id="UP000321580"/>
    </source>
</evidence>
<reference evidence="1 2" key="1">
    <citation type="submission" date="2019-08" db="EMBL/GenBank/DDBJ databases">
        <title>Genome of Phaeodactylibacter luteus.</title>
        <authorList>
            <person name="Bowman J.P."/>
        </authorList>
    </citation>
    <scope>NUCLEOTIDE SEQUENCE [LARGE SCALE GENOMIC DNA]</scope>
    <source>
        <strain evidence="1 2">KCTC 42180</strain>
    </source>
</reference>
<protein>
    <submittedName>
        <fullName evidence="1">Uncharacterized protein</fullName>
    </submittedName>
</protein>
<dbReference type="OrthoDB" id="1493103at2"/>
<dbReference type="AlphaFoldDB" id="A0A5C6S208"/>
<proteinExistence type="predicted"/>
<name>A0A5C6S208_9BACT</name>